<sequence length="535" mass="60796">MHYLVQTLKDVEIKGAMKVAFEEILSPDALHFIAQLHRRFNQKRLELLKARKTRQERIDKGDLPNFLPETKHIREGNWQVASIPADLQDRRTEITGPVDRKMIINALNSGAKVFMADFEDSNAPTWENCVSGQLNLRDANLRNIDFVAANGKAYSLNEDVAVLKVRPRGWHLVEKHVLVDGEPVAASLFDFGLYFFHNAHALLARGSGPYFYLPKLESHLEARLWNDVFEAAQKMLDVPSGSIKVTVLIETVLAAFEMEEILYELRTHIDGLNAGRWDYIFSFIKKFKNHKDFLLPDRSLVTMGVPFMQAYAQLLVQVCHKRGAHAIGGMSAFIPSKDKEINKLAFEKVRKDKEVEASLGYDGTWVAHPLLVPVAMKEFDKVLGEKPHQKYVKQNTIDISAQRLLNMKIKDGAITEEGLRLNINVGLLYIESWLQGVGAAALYNLMEDAATAEISRAQVWQWLHHEDVKLDDGRPLTFELYDTLLMEEKEKITEVLGADRVATGKLQMAIALFDRLIRQNDFAEFLTLGAYEVLD</sequence>
<proteinExistence type="inferred from homology"/>
<keyword evidence="3" id="KW-0329">Glyoxylate bypass</keyword>
<gene>
    <name evidence="10" type="primary">aceB</name>
    <name evidence="10" type="ORF">QQ008_10370</name>
</gene>
<dbReference type="InterPro" id="IPR046363">
    <property type="entry name" value="MS_N_TIM-barrel_dom"/>
</dbReference>
<dbReference type="Proteomes" id="UP001172082">
    <property type="component" value="Unassembled WGS sequence"/>
</dbReference>
<dbReference type="InterPro" id="IPR001465">
    <property type="entry name" value="Malate_synthase_TIM"/>
</dbReference>
<dbReference type="Pfam" id="PF01274">
    <property type="entry name" value="MS_TIM-barrel"/>
    <property type="match status" value="1"/>
</dbReference>
<name>A0ABT8KM32_9BACT</name>
<dbReference type="RefSeq" id="WP_346752115.1">
    <property type="nucleotide sequence ID" value="NZ_JAUJEA010000003.1"/>
</dbReference>
<dbReference type="InterPro" id="IPR048355">
    <property type="entry name" value="MS_C"/>
</dbReference>
<dbReference type="SUPFAM" id="SSF51645">
    <property type="entry name" value="Malate synthase G"/>
    <property type="match status" value="1"/>
</dbReference>
<dbReference type="EC" id="2.3.3.9" evidence="2"/>
<dbReference type="InterPro" id="IPR006252">
    <property type="entry name" value="Malate_synthA"/>
</dbReference>
<dbReference type="Gene3D" id="1.20.1220.12">
    <property type="entry name" value="Malate synthase, domain III"/>
    <property type="match status" value="1"/>
</dbReference>
<evidence type="ECO:0000313" key="10">
    <source>
        <dbReference type="EMBL" id="MDN5201771.1"/>
    </source>
</evidence>
<evidence type="ECO:0000259" key="8">
    <source>
        <dbReference type="Pfam" id="PF20656"/>
    </source>
</evidence>
<dbReference type="Pfam" id="PF20656">
    <property type="entry name" value="MS_N"/>
    <property type="match status" value="1"/>
</dbReference>
<keyword evidence="4" id="KW-0816">Tricarboxylic acid cycle</keyword>
<evidence type="ECO:0000313" key="11">
    <source>
        <dbReference type="Proteomes" id="UP001172082"/>
    </source>
</evidence>
<feature type="domain" description="Malate synthase C-terminal" evidence="9">
    <location>
        <begin position="414"/>
        <end position="533"/>
    </location>
</feature>
<dbReference type="Gene3D" id="3.20.20.360">
    <property type="entry name" value="Malate synthase, domain 3"/>
    <property type="match status" value="1"/>
</dbReference>
<dbReference type="InterPro" id="IPR011076">
    <property type="entry name" value="Malate_synth_sf"/>
</dbReference>
<keyword evidence="5 10" id="KW-0808">Transferase</keyword>
<evidence type="ECO:0000259" key="7">
    <source>
        <dbReference type="Pfam" id="PF01274"/>
    </source>
</evidence>
<organism evidence="10 11">
    <name type="scientific">Splendidivirga corallicola</name>
    <dbReference type="NCBI Taxonomy" id="3051826"/>
    <lineage>
        <taxon>Bacteria</taxon>
        <taxon>Pseudomonadati</taxon>
        <taxon>Bacteroidota</taxon>
        <taxon>Cytophagia</taxon>
        <taxon>Cytophagales</taxon>
        <taxon>Splendidivirgaceae</taxon>
        <taxon>Splendidivirga</taxon>
    </lineage>
</organism>
<dbReference type="PANTHER" id="PTHR42902:SF1">
    <property type="entry name" value="MALATE SYNTHASE 1-RELATED"/>
    <property type="match status" value="1"/>
</dbReference>
<evidence type="ECO:0000256" key="5">
    <source>
        <dbReference type="ARBA" id="ARBA00022679"/>
    </source>
</evidence>
<dbReference type="NCBIfam" id="TIGR01344">
    <property type="entry name" value="malate_syn_A"/>
    <property type="match status" value="1"/>
</dbReference>
<evidence type="ECO:0000256" key="1">
    <source>
        <dbReference type="ARBA" id="ARBA00006394"/>
    </source>
</evidence>
<dbReference type="InterPro" id="IPR044856">
    <property type="entry name" value="Malate_synth_C_sf"/>
</dbReference>
<reference evidence="10" key="1">
    <citation type="submission" date="2023-06" db="EMBL/GenBank/DDBJ databases">
        <title>Genomic of Parafulvivirga corallium.</title>
        <authorList>
            <person name="Wang G."/>
        </authorList>
    </citation>
    <scope>NUCLEOTIDE SEQUENCE</scope>
    <source>
        <strain evidence="10">BMA10</strain>
    </source>
</reference>
<feature type="domain" description="Malate synthase N-terminal" evidence="8">
    <location>
        <begin position="10"/>
        <end position="72"/>
    </location>
</feature>
<protein>
    <recommendedName>
        <fullName evidence="2">malate synthase</fullName>
        <ecNumber evidence="2">2.3.3.9</ecNumber>
    </recommendedName>
</protein>
<accession>A0ABT8KM32</accession>
<dbReference type="Pfam" id="PF20659">
    <property type="entry name" value="MS_C"/>
    <property type="match status" value="1"/>
</dbReference>
<evidence type="ECO:0000256" key="2">
    <source>
        <dbReference type="ARBA" id="ARBA00012636"/>
    </source>
</evidence>
<evidence type="ECO:0000259" key="9">
    <source>
        <dbReference type="Pfam" id="PF20659"/>
    </source>
</evidence>
<evidence type="ECO:0000256" key="4">
    <source>
        <dbReference type="ARBA" id="ARBA00022532"/>
    </source>
</evidence>
<feature type="domain" description="Malate synthase TIM barrel" evidence="7">
    <location>
        <begin position="163"/>
        <end position="406"/>
    </location>
</feature>
<comment type="similarity">
    <text evidence="1">Belongs to the malate synthase family.</text>
</comment>
<dbReference type="EMBL" id="JAUJEA010000003">
    <property type="protein sequence ID" value="MDN5201771.1"/>
    <property type="molecule type" value="Genomic_DNA"/>
</dbReference>
<comment type="catalytic activity">
    <reaction evidence="6">
        <text>glyoxylate + acetyl-CoA + H2O = (S)-malate + CoA + H(+)</text>
        <dbReference type="Rhea" id="RHEA:18181"/>
        <dbReference type="ChEBI" id="CHEBI:15377"/>
        <dbReference type="ChEBI" id="CHEBI:15378"/>
        <dbReference type="ChEBI" id="CHEBI:15589"/>
        <dbReference type="ChEBI" id="CHEBI:36655"/>
        <dbReference type="ChEBI" id="CHEBI:57287"/>
        <dbReference type="ChEBI" id="CHEBI:57288"/>
        <dbReference type="EC" id="2.3.3.9"/>
    </reaction>
</comment>
<comment type="caution">
    <text evidence="10">The sequence shown here is derived from an EMBL/GenBank/DDBJ whole genome shotgun (WGS) entry which is preliminary data.</text>
</comment>
<evidence type="ECO:0000256" key="3">
    <source>
        <dbReference type="ARBA" id="ARBA00022435"/>
    </source>
</evidence>
<dbReference type="InterPro" id="IPR048356">
    <property type="entry name" value="MS_N"/>
</dbReference>
<dbReference type="GO" id="GO:0004474">
    <property type="term" value="F:malate synthase activity"/>
    <property type="evidence" value="ECO:0007669"/>
    <property type="project" value="UniProtKB-EC"/>
</dbReference>
<dbReference type="PIRSF" id="PIRSF001363">
    <property type="entry name" value="Malate_synth"/>
    <property type="match status" value="1"/>
</dbReference>
<dbReference type="CDD" id="cd00727">
    <property type="entry name" value="malate_synt_A"/>
    <property type="match status" value="1"/>
</dbReference>
<evidence type="ECO:0000256" key="6">
    <source>
        <dbReference type="ARBA" id="ARBA00047918"/>
    </source>
</evidence>
<keyword evidence="10" id="KW-0012">Acyltransferase</keyword>
<dbReference type="PANTHER" id="PTHR42902">
    <property type="entry name" value="MALATE SYNTHASE"/>
    <property type="match status" value="1"/>
</dbReference>
<keyword evidence="11" id="KW-1185">Reference proteome</keyword>